<reference evidence="3 4" key="1">
    <citation type="submission" date="2017-03" db="EMBL/GenBank/DDBJ databases">
        <title>Widespread Adenine N6-methylation of Active Genes in Fungi.</title>
        <authorList>
            <consortium name="DOE Joint Genome Institute"/>
            <person name="Mondo S.J."/>
            <person name="Dannebaum R.O."/>
            <person name="Kuo R.C."/>
            <person name="Louie K.B."/>
            <person name="Bewick A.J."/>
            <person name="Labutti K."/>
            <person name="Haridas S."/>
            <person name="Kuo A."/>
            <person name="Salamov A."/>
            <person name="Ahrendt S.R."/>
            <person name="Lau R."/>
            <person name="Bowen B.P."/>
            <person name="Lipzen A."/>
            <person name="Sullivan W."/>
            <person name="Andreopoulos W.B."/>
            <person name="Clum A."/>
            <person name="Lindquist E."/>
            <person name="Daum C."/>
            <person name="Northen T.R."/>
            <person name="Ramamoorthy G."/>
            <person name="Schmitz R.J."/>
            <person name="Gryganskyi A."/>
            <person name="Culley D."/>
            <person name="Magnuson J."/>
            <person name="James T.Y."/>
            <person name="O'Malley M.A."/>
            <person name="Stajich J.E."/>
            <person name="Spatafora J.W."/>
            <person name="Visel A."/>
            <person name="Grigoriev I.V."/>
        </authorList>
    </citation>
    <scope>NUCLEOTIDE SEQUENCE [LARGE SCALE GENOMIC DNA]</scope>
    <source>
        <strain evidence="3 4">NRRL Y-17943</strain>
    </source>
</reference>
<dbReference type="Proteomes" id="UP000193218">
    <property type="component" value="Unassembled WGS sequence"/>
</dbReference>
<feature type="region of interest" description="Disordered" evidence="1">
    <location>
        <begin position="71"/>
        <end position="100"/>
    </location>
</feature>
<comment type="caution">
    <text evidence="3">The sequence shown here is derived from an EMBL/GenBank/DDBJ whole genome shotgun (WGS) entry which is preliminary data.</text>
</comment>
<dbReference type="PROSITE" id="PS51462">
    <property type="entry name" value="NUDIX"/>
    <property type="match status" value="1"/>
</dbReference>
<proteinExistence type="predicted"/>
<dbReference type="OrthoDB" id="10261522at2759"/>
<feature type="compositionally biased region" description="Polar residues" evidence="1">
    <location>
        <begin position="23"/>
        <end position="38"/>
    </location>
</feature>
<dbReference type="RefSeq" id="XP_021867887.1">
    <property type="nucleotide sequence ID" value="XM_022017222.1"/>
</dbReference>
<feature type="region of interest" description="Disordered" evidence="1">
    <location>
        <begin position="17"/>
        <end position="38"/>
    </location>
</feature>
<gene>
    <name evidence="3" type="ORF">BD324DRAFT_639342</name>
</gene>
<evidence type="ECO:0000313" key="4">
    <source>
        <dbReference type="Proteomes" id="UP000193218"/>
    </source>
</evidence>
<evidence type="ECO:0000256" key="1">
    <source>
        <dbReference type="SAM" id="MobiDB-lite"/>
    </source>
</evidence>
<feature type="compositionally biased region" description="Acidic residues" evidence="1">
    <location>
        <begin position="121"/>
        <end position="130"/>
    </location>
</feature>
<dbReference type="SUPFAM" id="SSF55811">
    <property type="entry name" value="Nudix"/>
    <property type="match status" value="1"/>
</dbReference>
<dbReference type="Gene3D" id="3.90.79.10">
    <property type="entry name" value="Nucleoside Triphosphate Pyrophosphohydrolase"/>
    <property type="match status" value="1"/>
</dbReference>
<sequence length="403" mass="45386">MPPRSLLHIVERADNYPYPPSLPSISTSSHDPSYKTSPSARNHIPLHLSFADYLNNLPPVGLLRDQVVQAMQEEHSSQDENHEGTETVADEPSTSQSPWQFYHSTRLVPSTLRSLKTPSNNDDDDDDEQPTYELSPQCVFFADWVLQGGSERLSSVMNNIVSRWRDEGKFKSTLGGWRNEQYAVYASPQSHFFAMHDVPLSGSFANKAFTLERSACAVFGMATFGVHMTAYESDGESMRIWVPRRAKTKATFPGLLDQTVAGGIPSHLTPLESMIKECEEEASLSEDFVKSRLKSVGVSTYFYVADSGWLQPELEYLYDLKVPPVGQDGFLGMKPGDDEVDLFKLMTIPEVMTALHAKSFKPNCALILIEFLIRHGIVTPENEPQFFEICWRLRRRLEVAVPM</sequence>
<dbReference type="InterPro" id="IPR000086">
    <property type="entry name" value="NUDIX_hydrolase_dom"/>
</dbReference>
<dbReference type="GO" id="GO:0044715">
    <property type="term" value="F:8-oxo-dGDP phosphatase activity"/>
    <property type="evidence" value="ECO:0007669"/>
    <property type="project" value="UniProtKB-ARBA"/>
</dbReference>
<dbReference type="InterPro" id="IPR015797">
    <property type="entry name" value="NUDIX_hydrolase-like_dom_sf"/>
</dbReference>
<dbReference type="PANTHER" id="PTHR13622">
    <property type="entry name" value="THIAMIN PYROPHOSPHOKINASE"/>
    <property type="match status" value="1"/>
</dbReference>
<organism evidence="3 4">
    <name type="scientific">Kockovaella imperatae</name>
    <dbReference type="NCBI Taxonomy" id="4999"/>
    <lineage>
        <taxon>Eukaryota</taxon>
        <taxon>Fungi</taxon>
        <taxon>Dikarya</taxon>
        <taxon>Basidiomycota</taxon>
        <taxon>Agaricomycotina</taxon>
        <taxon>Tremellomycetes</taxon>
        <taxon>Tremellales</taxon>
        <taxon>Cuniculitremaceae</taxon>
        <taxon>Kockovaella</taxon>
    </lineage>
</organism>
<feature type="compositionally biased region" description="Basic and acidic residues" evidence="1">
    <location>
        <begin position="72"/>
        <end position="85"/>
    </location>
</feature>
<keyword evidence="3" id="KW-0378">Hydrolase</keyword>
<dbReference type="AlphaFoldDB" id="A0A1Y1U6C5"/>
<evidence type="ECO:0000259" key="2">
    <source>
        <dbReference type="PROSITE" id="PS51462"/>
    </source>
</evidence>
<name>A0A1Y1U6C5_9TREE</name>
<keyword evidence="4" id="KW-1185">Reference proteome</keyword>
<feature type="region of interest" description="Disordered" evidence="1">
    <location>
        <begin position="112"/>
        <end position="131"/>
    </location>
</feature>
<evidence type="ECO:0000313" key="3">
    <source>
        <dbReference type="EMBL" id="ORX33568.1"/>
    </source>
</evidence>
<dbReference type="CDD" id="cd03676">
    <property type="entry name" value="NUDIX_Tnr3_like"/>
    <property type="match status" value="1"/>
</dbReference>
<dbReference type="FunFam" id="3.90.79.10:FF:000019">
    <property type="entry name" value="Thiamin pyrophosphokinase, putative"/>
    <property type="match status" value="1"/>
</dbReference>
<dbReference type="STRING" id="4999.A0A1Y1U6C5"/>
<protein>
    <submittedName>
        <fullName evidence="3">NUDIX hydrolase domain-like protein</fullName>
    </submittedName>
</protein>
<dbReference type="InParanoid" id="A0A1Y1U6C5"/>
<accession>A0A1Y1U6C5</accession>
<dbReference type="PANTHER" id="PTHR13622:SF8">
    <property type="entry name" value="THIAMIN PYROPHOSPHOKINASE 1"/>
    <property type="match status" value="1"/>
</dbReference>
<dbReference type="GeneID" id="33559031"/>
<dbReference type="EMBL" id="NBSH01000019">
    <property type="protein sequence ID" value="ORX33568.1"/>
    <property type="molecule type" value="Genomic_DNA"/>
</dbReference>
<feature type="domain" description="Nudix hydrolase" evidence="2">
    <location>
        <begin position="211"/>
        <end position="370"/>
    </location>
</feature>